<evidence type="ECO:0000259" key="12">
    <source>
        <dbReference type="Pfam" id="PF00263"/>
    </source>
</evidence>
<reference evidence="15 16" key="1">
    <citation type="submission" date="2018-06" db="EMBL/GenBank/DDBJ databases">
        <title>Three novel Pseudomonas species isolated from symptomatic oak.</title>
        <authorList>
            <person name="Bueno-Gonzalez V."/>
            <person name="Brady C."/>
        </authorList>
    </citation>
    <scope>NUCLEOTIDE SEQUENCE [LARGE SCALE GENOMIC DNA]</scope>
    <source>
        <strain evidence="15 16">P26B</strain>
    </source>
</reference>
<keyword evidence="3 10" id="KW-0813">Transport</keyword>
<evidence type="ECO:0000256" key="6">
    <source>
        <dbReference type="ARBA" id="ARBA00022729"/>
    </source>
</evidence>
<dbReference type="Gene3D" id="3.30.1370.120">
    <property type="match status" value="3"/>
</dbReference>
<sequence length="715" mass="78226">MDNSNRSASAATVTRPLTSTWKACRRLRKAWPPPHRPCPMPNSRQWSQTTYQPRISNTSSARSRRTSSRVFVVSGQRFVPLLLCLLAMLPLPAAAEDPAKQPSSEVQINMQDTNIRSFIEWIAKATGKNFIIDPRVTGKVTVISNEAMKPEEAYRVFLSVLQVHGFSAIESDSAIKVIPDANAKQTGVPLVNDDQLNDDQQVVRVIRTQHVPATQLVNILRPMVPQVGHLAAYPDSNAMVISDRASNINQLMKLISEIDRAGQFEIDVIPLKFASAKELSAIIGNLVPQAGGEGSSKMNVSVDERTNSVLISGDPSKRQQLRDVLSNLDKPGNIVRDTQVLYLHYLKASDVAQILQNVASSLQKQDKDVGISGAEISIQANDTTNALVISAPPAIMKTVEDVVARLDIRRAQVLVEAVIVEVSDNKVNDIGVQWRTSDGSIGGDGFYGGFTSSARGNSIDTFPGSPTVNLDAGFSMGFYRNNSLRALIKALSTDDSMNILSTPNLVTLDNEEGKIVVGQNVPFVTGSSTSASNPSTNPFQTIERQDVGITLKIKPQINEGDSVTLNIYQEISSVTNDTSAADIVTNKRSIETRVLVQDNMTLVLGGLISDEMRDSGDKVPFLGKVPVIGRLFRSERKEVNKKNLMVFIKPTIINDFHLADQLTEGKYNFIRDRQLRYANGEISQGVPALPEKISAQRKELQTIPLETTSPPLPQQ</sequence>
<dbReference type="PRINTS" id="PR00811">
    <property type="entry name" value="BCTERIALGSPD"/>
</dbReference>
<evidence type="ECO:0000256" key="10">
    <source>
        <dbReference type="RuleBase" id="RU004004"/>
    </source>
</evidence>
<dbReference type="InterPro" id="IPR050810">
    <property type="entry name" value="Bact_Secretion_Sys_Channel"/>
</dbReference>
<comment type="subcellular location">
    <subcellularLocation>
        <location evidence="1 10">Cell outer membrane</location>
    </subcellularLocation>
</comment>
<keyword evidence="6" id="KW-0732">Signal</keyword>
<dbReference type="Proteomes" id="UP000291334">
    <property type="component" value="Unassembled WGS sequence"/>
</dbReference>
<dbReference type="EMBL" id="QJUM01000027">
    <property type="protein sequence ID" value="TBV01913.1"/>
    <property type="molecule type" value="Genomic_DNA"/>
</dbReference>
<feature type="domain" description="NolW-like" evidence="13">
    <location>
        <begin position="267"/>
        <end position="332"/>
    </location>
</feature>
<evidence type="ECO:0000256" key="11">
    <source>
        <dbReference type="SAM" id="MobiDB-lite"/>
    </source>
</evidence>
<keyword evidence="8" id="KW-0472">Membrane</keyword>
<dbReference type="InterPro" id="IPR005644">
    <property type="entry name" value="NolW-like"/>
</dbReference>
<dbReference type="InterPro" id="IPR049371">
    <property type="entry name" value="GspD-like_N0"/>
</dbReference>
<dbReference type="Pfam" id="PF00263">
    <property type="entry name" value="Secretin"/>
    <property type="match status" value="1"/>
</dbReference>
<name>A0ABY1Z1Q1_9GAMM</name>
<evidence type="ECO:0000256" key="5">
    <source>
        <dbReference type="ARBA" id="ARBA00022692"/>
    </source>
</evidence>
<feature type="domain" description="Type II/III secretion system secretin-like" evidence="12">
    <location>
        <begin position="490"/>
        <end position="653"/>
    </location>
</feature>
<feature type="compositionally biased region" description="Pro residues" evidence="11">
    <location>
        <begin position="31"/>
        <end position="40"/>
    </location>
</feature>
<dbReference type="NCBIfam" id="TIGR02517">
    <property type="entry name" value="type_II_gspD"/>
    <property type="match status" value="1"/>
</dbReference>
<organism evidence="15 16">
    <name type="scientific">Phytopseudomonas dryadis</name>
    <dbReference type="NCBI Taxonomy" id="2487520"/>
    <lineage>
        <taxon>Bacteria</taxon>
        <taxon>Pseudomonadati</taxon>
        <taxon>Pseudomonadota</taxon>
        <taxon>Gammaproteobacteria</taxon>
        <taxon>Pseudomonadales</taxon>
        <taxon>Pseudomonadaceae</taxon>
        <taxon>Phytopseudomonas</taxon>
    </lineage>
</organism>
<feature type="compositionally biased region" description="Polar residues" evidence="11">
    <location>
        <begin position="42"/>
        <end position="53"/>
    </location>
</feature>
<evidence type="ECO:0000256" key="7">
    <source>
        <dbReference type="ARBA" id="ARBA00022927"/>
    </source>
</evidence>
<evidence type="ECO:0000256" key="9">
    <source>
        <dbReference type="ARBA" id="ARBA00023237"/>
    </source>
</evidence>
<keyword evidence="16" id="KW-1185">Reference proteome</keyword>
<evidence type="ECO:0000256" key="3">
    <source>
        <dbReference type="ARBA" id="ARBA00022448"/>
    </source>
</evidence>
<evidence type="ECO:0000256" key="2">
    <source>
        <dbReference type="ARBA" id="ARBA00006980"/>
    </source>
</evidence>
<dbReference type="PANTHER" id="PTHR30332">
    <property type="entry name" value="PROBABLE GENERAL SECRETION PATHWAY PROTEIN D"/>
    <property type="match status" value="1"/>
</dbReference>
<dbReference type="Pfam" id="PF21305">
    <property type="entry name" value="type_II_gspD_N0"/>
    <property type="match status" value="1"/>
</dbReference>
<evidence type="ECO:0000256" key="8">
    <source>
        <dbReference type="ARBA" id="ARBA00023136"/>
    </source>
</evidence>
<proteinExistence type="inferred from homology"/>
<dbReference type="InterPro" id="IPR013356">
    <property type="entry name" value="T2SS_GspD"/>
</dbReference>
<keyword evidence="7" id="KW-0653">Protein transport</keyword>
<evidence type="ECO:0000256" key="1">
    <source>
        <dbReference type="ARBA" id="ARBA00004442"/>
    </source>
</evidence>
<keyword evidence="4" id="KW-1134">Transmembrane beta strand</keyword>
<dbReference type="InterPro" id="IPR001775">
    <property type="entry name" value="GspD/PilQ"/>
</dbReference>
<comment type="caution">
    <text evidence="15">The sequence shown here is derived from an EMBL/GenBank/DDBJ whole genome shotgun (WGS) entry which is preliminary data.</text>
</comment>
<keyword evidence="5" id="KW-0812">Transmembrane</keyword>
<protein>
    <submittedName>
        <fullName evidence="15">Type II secretion system protein GspD</fullName>
    </submittedName>
</protein>
<dbReference type="InterPro" id="IPR038591">
    <property type="entry name" value="NolW-like_sf"/>
</dbReference>
<evidence type="ECO:0000259" key="14">
    <source>
        <dbReference type="Pfam" id="PF21305"/>
    </source>
</evidence>
<feature type="domain" description="NolW-like" evidence="13">
    <location>
        <begin position="203"/>
        <end position="262"/>
    </location>
</feature>
<accession>A0ABY1Z1Q1</accession>
<feature type="region of interest" description="Disordered" evidence="11">
    <location>
        <begin position="31"/>
        <end position="62"/>
    </location>
</feature>
<feature type="domain" description="GspD-like N0" evidence="14">
    <location>
        <begin position="108"/>
        <end position="177"/>
    </location>
</feature>
<evidence type="ECO:0000259" key="13">
    <source>
        <dbReference type="Pfam" id="PF03958"/>
    </source>
</evidence>
<feature type="domain" description="NolW-like" evidence="13">
    <location>
        <begin position="338"/>
        <end position="412"/>
    </location>
</feature>
<keyword evidence="9" id="KW-0998">Cell outer membrane</keyword>
<dbReference type="Pfam" id="PF03958">
    <property type="entry name" value="Secretin_N"/>
    <property type="match status" value="3"/>
</dbReference>
<evidence type="ECO:0000256" key="4">
    <source>
        <dbReference type="ARBA" id="ARBA00022452"/>
    </source>
</evidence>
<evidence type="ECO:0000313" key="15">
    <source>
        <dbReference type="EMBL" id="TBV01913.1"/>
    </source>
</evidence>
<evidence type="ECO:0000313" key="16">
    <source>
        <dbReference type="Proteomes" id="UP000291334"/>
    </source>
</evidence>
<gene>
    <name evidence="15" type="primary">gspD</name>
    <name evidence="15" type="ORF">DNK34_20055</name>
</gene>
<dbReference type="InterPro" id="IPR004846">
    <property type="entry name" value="T2SS/T3SS_dom"/>
</dbReference>
<comment type="similarity">
    <text evidence="2">Belongs to the bacterial secretin family. GSP D subfamily.</text>
</comment>
<dbReference type="PANTHER" id="PTHR30332:SF24">
    <property type="entry name" value="SECRETIN GSPD-RELATED"/>
    <property type="match status" value="1"/>
</dbReference>